<dbReference type="Pfam" id="PF01146">
    <property type="entry name" value="Caveolin"/>
    <property type="match status" value="1"/>
</dbReference>
<comment type="caution">
    <text evidence="8">The sequence shown here is derived from an EMBL/GenBank/DDBJ whole genome shotgun (WGS) entry which is preliminary data.</text>
</comment>
<dbReference type="PANTHER" id="PTHR10844:SF29">
    <property type="entry name" value="CAVEOLIN"/>
    <property type="match status" value="1"/>
</dbReference>
<dbReference type="GO" id="GO:0000139">
    <property type="term" value="C:Golgi membrane"/>
    <property type="evidence" value="ECO:0007669"/>
    <property type="project" value="UniProtKB-SubCell"/>
</dbReference>
<evidence type="ECO:0000313" key="8">
    <source>
        <dbReference type="EMBL" id="KAK0154011.1"/>
    </source>
</evidence>
<dbReference type="Proteomes" id="UP001174136">
    <property type="component" value="Unassembled WGS sequence"/>
</dbReference>
<keyword evidence="7" id="KW-0812">Transmembrane</keyword>
<dbReference type="InterPro" id="IPR001612">
    <property type="entry name" value="Caveolin"/>
</dbReference>
<dbReference type="GO" id="GO:0051480">
    <property type="term" value="P:regulation of cytosolic calcium ion concentration"/>
    <property type="evidence" value="ECO:0007669"/>
    <property type="project" value="TreeGrafter"/>
</dbReference>
<dbReference type="AlphaFoldDB" id="A0AA47P7I5"/>
<proteinExistence type="inferred from homology"/>
<evidence type="ECO:0000256" key="3">
    <source>
        <dbReference type="ARBA" id="ARBA00022475"/>
    </source>
</evidence>
<organism evidence="8 9">
    <name type="scientific">Merluccius polli</name>
    <name type="common">Benguela hake</name>
    <name type="synonym">Merluccius cadenati</name>
    <dbReference type="NCBI Taxonomy" id="89951"/>
    <lineage>
        <taxon>Eukaryota</taxon>
        <taxon>Metazoa</taxon>
        <taxon>Chordata</taxon>
        <taxon>Craniata</taxon>
        <taxon>Vertebrata</taxon>
        <taxon>Euteleostomi</taxon>
        <taxon>Actinopterygii</taxon>
        <taxon>Neopterygii</taxon>
        <taxon>Teleostei</taxon>
        <taxon>Neoteleostei</taxon>
        <taxon>Acanthomorphata</taxon>
        <taxon>Zeiogadaria</taxon>
        <taxon>Gadariae</taxon>
        <taxon>Gadiformes</taxon>
        <taxon>Gadoidei</taxon>
        <taxon>Merlucciidae</taxon>
        <taxon>Merluccius</taxon>
    </lineage>
</organism>
<protein>
    <recommendedName>
        <fullName evidence="6">Caveolin</fullName>
    </recommendedName>
</protein>
<dbReference type="GO" id="GO:0060090">
    <property type="term" value="F:molecular adaptor activity"/>
    <property type="evidence" value="ECO:0007669"/>
    <property type="project" value="TreeGrafter"/>
</dbReference>
<evidence type="ECO:0000256" key="6">
    <source>
        <dbReference type="RuleBase" id="RU000680"/>
    </source>
</evidence>
<dbReference type="EMBL" id="JAOPHQ010000592">
    <property type="protein sequence ID" value="KAK0154011.1"/>
    <property type="molecule type" value="Genomic_DNA"/>
</dbReference>
<keyword evidence="4 6" id="KW-0333">Golgi apparatus</keyword>
<sequence>MTADFCVTGARYYHSPWRPFSGQRRVALVGNTKRYTAGGMMQGEDSEGVEIDLMDSEDGTEEDFEERGEPLWRAPVVLEDEDNVDMCNLVEISDTRPLINARDPRGINECLQVTFEDVIAEPVAVRSTDKVWLWSNALFEVCRVWSYRVVSLLLALPMAVLSGLLFALLSCFHIWMVQPCMRCTLIGTRWLQSLWAVVLEVAVRPLFTSAGRCCGGFRFHLAEE</sequence>
<comment type="function">
    <text evidence="6">May act as a scaffolding protein within caveolar membranes. Interacts directly with G-protein alpha subunits and can functionally regulate their activity.</text>
</comment>
<dbReference type="GO" id="GO:0030154">
    <property type="term" value="P:cell differentiation"/>
    <property type="evidence" value="ECO:0007669"/>
    <property type="project" value="TreeGrafter"/>
</dbReference>
<gene>
    <name evidence="8" type="primary">CAV2</name>
    <name evidence="8" type="ORF">N1851_003896</name>
</gene>
<reference evidence="8" key="1">
    <citation type="journal article" date="2023" name="Front. Mar. Sci.">
        <title>A new Merluccius polli reference genome to investigate the effects of global change in West African waters.</title>
        <authorList>
            <person name="Mateo J.L."/>
            <person name="Blanco-Fernandez C."/>
            <person name="Garcia-Vazquez E."/>
            <person name="Machado-Schiaffino G."/>
        </authorList>
    </citation>
    <scope>NUCLEOTIDE SEQUENCE</scope>
    <source>
        <strain evidence="8">C29</strain>
        <tissue evidence="8">Fin</tissue>
    </source>
</reference>
<feature type="transmembrane region" description="Helical" evidence="7">
    <location>
        <begin position="152"/>
        <end position="176"/>
    </location>
</feature>
<keyword evidence="7" id="KW-1133">Transmembrane helix</keyword>
<accession>A0AA47P7I5</accession>
<keyword evidence="5 6" id="KW-0472">Membrane</keyword>
<dbReference type="GO" id="GO:0005925">
    <property type="term" value="C:focal adhesion"/>
    <property type="evidence" value="ECO:0007669"/>
    <property type="project" value="TreeGrafter"/>
</dbReference>
<dbReference type="GO" id="GO:0042383">
    <property type="term" value="C:sarcolemma"/>
    <property type="evidence" value="ECO:0007669"/>
    <property type="project" value="TreeGrafter"/>
</dbReference>
<evidence type="ECO:0000313" key="9">
    <source>
        <dbReference type="Proteomes" id="UP001174136"/>
    </source>
</evidence>
<name>A0AA47P7I5_MERPO</name>
<keyword evidence="9" id="KW-1185">Reference proteome</keyword>
<evidence type="ECO:0000256" key="1">
    <source>
        <dbReference type="ARBA" id="ARBA00004202"/>
    </source>
</evidence>
<evidence type="ECO:0000256" key="5">
    <source>
        <dbReference type="ARBA" id="ARBA00023136"/>
    </source>
</evidence>
<dbReference type="InterPro" id="IPR018361">
    <property type="entry name" value="Caveolin_CS"/>
</dbReference>
<comment type="subcellular location">
    <subcellularLocation>
        <location evidence="1 6">Cell membrane</location>
        <topology evidence="1 6">Peripheral membrane protein</topology>
    </subcellularLocation>
    <subcellularLocation>
        <location evidence="6">Golgi apparatus membrane</location>
        <topology evidence="6">Peripheral membrane protein</topology>
    </subcellularLocation>
    <subcellularLocation>
        <location evidence="6">Membrane</location>
        <location evidence="6">Caveola</location>
        <topology evidence="6">Peripheral membrane protein</topology>
    </subcellularLocation>
</comment>
<evidence type="ECO:0000256" key="2">
    <source>
        <dbReference type="ARBA" id="ARBA00010988"/>
    </source>
</evidence>
<dbReference type="PANTHER" id="PTHR10844">
    <property type="entry name" value="CAVEOLIN"/>
    <property type="match status" value="1"/>
</dbReference>
<dbReference type="PROSITE" id="PS01210">
    <property type="entry name" value="CAVEOLIN"/>
    <property type="match status" value="1"/>
</dbReference>
<keyword evidence="3 6" id="KW-1003">Cell membrane</keyword>
<evidence type="ECO:0000256" key="4">
    <source>
        <dbReference type="ARBA" id="ARBA00023034"/>
    </source>
</evidence>
<dbReference type="GO" id="GO:0070836">
    <property type="term" value="P:caveola assembly"/>
    <property type="evidence" value="ECO:0007669"/>
    <property type="project" value="InterPro"/>
</dbReference>
<comment type="similarity">
    <text evidence="2 6">Belongs to the caveolin family.</text>
</comment>
<dbReference type="GO" id="GO:0005901">
    <property type="term" value="C:caveola"/>
    <property type="evidence" value="ECO:0007669"/>
    <property type="project" value="UniProtKB-SubCell"/>
</dbReference>
<evidence type="ECO:0000256" key="7">
    <source>
        <dbReference type="SAM" id="Phobius"/>
    </source>
</evidence>